<comment type="caution">
    <text evidence="1">The sequence shown here is derived from an EMBL/GenBank/DDBJ whole genome shotgun (WGS) entry which is preliminary data.</text>
</comment>
<reference evidence="2" key="1">
    <citation type="submission" date="2016-07" db="EMBL/GenBank/DDBJ databases">
        <title>Nontailed viruses are major unrecognized killers of bacteria in the ocean.</title>
        <authorList>
            <person name="Kauffman K."/>
            <person name="Hussain F."/>
            <person name="Yang J."/>
            <person name="Arevalo P."/>
            <person name="Brown J."/>
            <person name="Cutler M."/>
            <person name="Kelly L."/>
            <person name="Polz M.F."/>
        </authorList>
    </citation>
    <scope>NUCLEOTIDE SEQUENCE [LARGE SCALE GENOMIC DNA]</scope>
    <source>
        <strain evidence="2">10N.261.48.B5</strain>
    </source>
</reference>
<organism evidence="1 2">
    <name type="scientific">Vibrio splendidus</name>
    <dbReference type="NCBI Taxonomy" id="29497"/>
    <lineage>
        <taxon>Bacteria</taxon>
        <taxon>Pseudomonadati</taxon>
        <taxon>Pseudomonadota</taxon>
        <taxon>Gammaproteobacteria</taxon>
        <taxon>Vibrionales</taxon>
        <taxon>Vibrionaceae</taxon>
        <taxon>Vibrio</taxon>
    </lineage>
</organism>
<dbReference type="AlphaFoldDB" id="A0A2N7JPA2"/>
<name>A0A2N7JPA2_VIBSP</name>
<protein>
    <submittedName>
        <fullName evidence="1">Uncharacterized protein</fullName>
    </submittedName>
</protein>
<evidence type="ECO:0000313" key="2">
    <source>
        <dbReference type="Proteomes" id="UP000235533"/>
    </source>
</evidence>
<sequence>MQNICEGLLKICPELKYVNGYIIFGSLSDLPPYNQSYYINWRTDSDDYSEVDTKAKDIEEYITDILKQYTSPSPSPHGYFKIKSRIIEFQLTTQDIVDTILDNIDKANQLKDFRI</sequence>
<accession>A0A2N7JPA2</accession>
<gene>
    <name evidence="1" type="ORF">BCT54_25200</name>
</gene>
<dbReference type="EMBL" id="MCZF01000217">
    <property type="protein sequence ID" value="PMM45992.1"/>
    <property type="molecule type" value="Genomic_DNA"/>
</dbReference>
<evidence type="ECO:0000313" key="1">
    <source>
        <dbReference type="EMBL" id="PMM45992.1"/>
    </source>
</evidence>
<proteinExistence type="predicted"/>
<dbReference type="Proteomes" id="UP000235533">
    <property type="component" value="Unassembled WGS sequence"/>
</dbReference>